<dbReference type="InterPro" id="IPR003423">
    <property type="entry name" value="OMP_efflux"/>
</dbReference>
<proteinExistence type="inferred from homology"/>
<dbReference type="Proteomes" id="UP000005380">
    <property type="component" value="Chromosome"/>
</dbReference>
<keyword evidence="5" id="KW-1185">Reference proteome</keyword>
<dbReference type="GO" id="GO:0015562">
    <property type="term" value="F:efflux transmembrane transporter activity"/>
    <property type="evidence" value="ECO:0007669"/>
    <property type="project" value="InterPro"/>
</dbReference>
<gene>
    <name evidence="4" type="ORF">THIAE_09555</name>
</gene>
<dbReference type="Gene3D" id="2.20.200.10">
    <property type="entry name" value="Outer membrane efflux proteins (OEP)"/>
    <property type="match status" value="1"/>
</dbReference>
<keyword evidence="2" id="KW-0449">Lipoprotein</keyword>
<organism evidence="4 5">
    <name type="scientific">Thiomicrospira aerophila AL3</name>
    <dbReference type="NCBI Taxonomy" id="717772"/>
    <lineage>
        <taxon>Bacteria</taxon>
        <taxon>Pseudomonadati</taxon>
        <taxon>Pseudomonadota</taxon>
        <taxon>Gammaproteobacteria</taxon>
        <taxon>Thiotrichales</taxon>
        <taxon>Piscirickettsiaceae</taxon>
        <taxon>Thiomicrospira</taxon>
    </lineage>
</organism>
<feature type="coiled-coil region" evidence="3">
    <location>
        <begin position="393"/>
        <end position="420"/>
    </location>
</feature>
<sequence>MKRLTAAIALAALATGCSQIPSYQAPQNDLPPSLTLADNLKLDNQLNDQAWWQSFADQQLTEWLEQALGYNRDLAVLDQRLVQAQAALTRGQADRLPNVIGQAGLGRQQTSDNAFPTNQGAEFDRFTLEGLVSYEVDLWGRVRAQQQGLVARYQALASDRQAAQLSLTSAVAQHYFSLRALDEMVLIAQNTVVSRQENLQLRQRQFELGRLTPLAVQQAEVELSRVEVELIRLQAEQDQQRNALSVLLGHNPTQQLAMAQSHPESNTRFIDLTLPPLQLDWDSQRLLQRPDVIAAEQRLQAANADIGQARAALFPSLKLNALLGFSSVDLNSLFDSDALQWQANAGLTAPIFNGGALRAQLQITEAEQQIILLDYQQTLRQAFAETLNAISQLNRADAQLAAQQRQLDALRKTLDLAQKRFDAGYSSYLEVLDAQRALFDAEIAMARTQRDLRLARIALYKALGGHSQAAT</sequence>
<evidence type="ECO:0000313" key="5">
    <source>
        <dbReference type="Proteomes" id="UP000005380"/>
    </source>
</evidence>
<dbReference type="FunCoup" id="W0DXG5">
    <property type="interactions" value="163"/>
</dbReference>
<comment type="subcellular location">
    <subcellularLocation>
        <location evidence="2">Cell outer membrane</location>
        <topology evidence="2">Lipid-anchor</topology>
    </subcellularLocation>
</comment>
<reference evidence="4 5" key="1">
    <citation type="submission" date="2013-12" db="EMBL/GenBank/DDBJ databases">
        <authorList>
            <consortium name="DOE Joint Genome Institute"/>
            <person name="Kappler U."/>
            <person name="Huntemann M."/>
            <person name="Han J."/>
            <person name="Chen A."/>
            <person name="Kyrpides N."/>
            <person name="Mavromatis K."/>
            <person name="Markowitz V."/>
            <person name="Palaniappan K."/>
            <person name="Ivanova N."/>
            <person name="Schaumberg A."/>
            <person name="Pati A."/>
            <person name="Liolios K."/>
            <person name="Nordberg H.P."/>
            <person name="Cantor M.N."/>
            <person name="Hua S.X."/>
            <person name="Woyke T."/>
        </authorList>
    </citation>
    <scope>NUCLEOTIDE SEQUENCE [LARGE SCALE GENOMIC DNA]</scope>
    <source>
        <strain evidence="5">AL2</strain>
    </source>
</reference>
<keyword evidence="3" id="KW-0175">Coiled coil</keyword>
<dbReference type="GO" id="GO:0009279">
    <property type="term" value="C:cell outer membrane"/>
    <property type="evidence" value="ECO:0007669"/>
    <property type="project" value="UniProtKB-SubCell"/>
</dbReference>
<accession>W0DXG5</accession>
<dbReference type="eggNOG" id="COG1538">
    <property type="taxonomic scope" value="Bacteria"/>
</dbReference>
<dbReference type="STRING" id="717772.THIAE_09555"/>
<dbReference type="Gene3D" id="1.20.1600.10">
    <property type="entry name" value="Outer membrane efflux proteins (OEP)"/>
    <property type="match status" value="1"/>
</dbReference>
<dbReference type="Pfam" id="PF02321">
    <property type="entry name" value="OEP"/>
    <property type="match status" value="2"/>
</dbReference>
<name>W0DXG5_9GAMM</name>
<dbReference type="AlphaFoldDB" id="W0DXG5"/>
<evidence type="ECO:0000256" key="1">
    <source>
        <dbReference type="ARBA" id="ARBA00007613"/>
    </source>
</evidence>
<evidence type="ECO:0000256" key="2">
    <source>
        <dbReference type="RuleBase" id="RU362097"/>
    </source>
</evidence>
<keyword evidence="2" id="KW-0472">Membrane</keyword>
<dbReference type="HOGENOM" id="CLU_012817_13_3_6"/>
<dbReference type="KEGG" id="tao:THIAE_09555"/>
<dbReference type="SUPFAM" id="SSF56954">
    <property type="entry name" value="Outer membrane efflux proteins (OEP)"/>
    <property type="match status" value="1"/>
</dbReference>
<dbReference type="NCBIfam" id="TIGR01845">
    <property type="entry name" value="outer_NodT"/>
    <property type="match status" value="1"/>
</dbReference>
<dbReference type="PANTHER" id="PTHR30203">
    <property type="entry name" value="OUTER MEMBRANE CATION EFFLUX PROTEIN"/>
    <property type="match status" value="1"/>
</dbReference>
<dbReference type="EMBL" id="CP007030">
    <property type="protein sequence ID" value="AHF01968.1"/>
    <property type="molecule type" value="Genomic_DNA"/>
</dbReference>
<dbReference type="PROSITE" id="PS51257">
    <property type="entry name" value="PROKAR_LIPOPROTEIN"/>
    <property type="match status" value="1"/>
</dbReference>
<evidence type="ECO:0000256" key="3">
    <source>
        <dbReference type="SAM" id="Coils"/>
    </source>
</evidence>
<protein>
    <submittedName>
        <fullName evidence="4">RND transporter</fullName>
    </submittedName>
</protein>
<comment type="similarity">
    <text evidence="1 2">Belongs to the outer membrane factor (OMF) (TC 1.B.17) family.</text>
</comment>
<evidence type="ECO:0000313" key="4">
    <source>
        <dbReference type="EMBL" id="AHF01968.1"/>
    </source>
</evidence>
<dbReference type="InParanoid" id="W0DXG5"/>
<keyword evidence="2" id="KW-1134">Transmembrane beta strand</keyword>
<feature type="coiled-coil region" evidence="3">
    <location>
        <begin position="216"/>
        <end position="243"/>
    </location>
</feature>
<keyword evidence="2" id="KW-0812">Transmembrane</keyword>
<dbReference type="InterPro" id="IPR010131">
    <property type="entry name" value="MdtP/NodT-like"/>
</dbReference>
<keyword evidence="2" id="KW-0564">Palmitate</keyword>